<reference evidence="3" key="1">
    <citation type="submission" date="2023-07" db="EMBL/GenBank/DDBJ databases">
        <title>A chromosome-level genome assembly of Lolium multiflorum.</title>
        <authorList>
            <person name="Chen Y."/>
            <person name="Copetti D."/>
            <person name="Kolliker R."/>
            <person name="Studer B."/>
        </authorList>
    </citation>
    <scope>NUCLEOTIDE SEQUENCE</scope>
    <source>
        <strain evidence="3">02402/16</strain>
        <tissue evidence="3">Leaf</tissue>
    </source>
</reference>
<organism evidence="3 4">
    <name type="scientific">Lolium multiflorum</name>
    <name type="common">Italian ryegrass</name>
    <name type="synonym">Lolium perenne subsp. multiflorum</name>
    <dbReference type="NCBI Taxonomy" id="4521"/>
    <lineage>
        <taxon>Eukaryota</taxon>
        <taxon>Viridiplantae</taxon>
        <taxon>Streptophyta</taxon>
        <taxon>Embryophyta</taxon>
        <taxon>Tracheophyta</taxon>
        <taxon>Spermatophyta</taxon>
        <taxon>Magnoliopsida</taxon>
        <taxon>Liliopsida</taxon>
        <taxon>Poales</taxon>
        <taxon>Poaceae</taxon>
        <taxon>BOP clade</taxon>
        <taxon>Pooideae</taxon>
        <taxon>Poodae</taxon>
        <taxon>Poeae</taxon>
        <taxon>Poeae Chloroplast Group 2 (Poeae type)</taxon>
        <taxon>Loliodinae</taxon>
        <taxon>Loliinae</taxon>
        <taxon>Lolium</taxon>
    </lineage>
</organism>
<sequence length="287" mass="32663">MDDDEAAAHRPSPIAEQEEEEPFSDAPSPVRAVLNRPWPSPVLIPSPSGKVRTLVATSDTIGPPITPEELDALEDKEGDDMCTLHYKATGRAGATIRNYVHQHGSLYLDEDGGFMIDHSPLMEEIRCKNVPVEEMEERVFNFEVTKEQTYLSELALASYNKRRKVKFELCKMLLSRFFWEDRGHFVHLNFIGKRKDKKKLFFAEIEDCGKRDGEMYVVRCCVSLESACEGGYYNMLVPTPPRSRKGLDFSKCYACTQSLKHPPSDGSGYLGGHDHQKKTYLFERVFN</sequence>
<feature type="domain" description="DUF3615" evidence="2">
    <location>
        <begin position="153"/>
        <end position="262"/>
    </location>
</feature>
<dbReference type="PANTHER" id="PTHR33326:SF45">
    <property type="entry name" value="OS05G0477500 PROTEIN"/>
    <property type="match status" value="1"/>
</dbReference>
<dbReference type="AlphaFoldDB" id="A0AAD8T0D6"/>
<feature type="region of interest" description="Disordered" evidence="1">
    <location>
        <begin position="1"/>
        <end position="47"/>
    </location>
</feature>
<evidence type="ECO:0000313" key="4">
    <source>
        <dbReference type="Proteomes" id="UP001231189"/>
    </source>
</evidence>
<comment type="caution">
    <text evidence="3">The sequence shown here is derived from an EMBL/GenBank/DDBJ whole genome shotgun (WGS) entry which is preliminary data.</text>
</comment>
<dbReference type="PANTHER" id="PTHR33326">
    <property type="entry name" value="OS05G0543800 PROTEIN"/>
    <property type="match status" value="1"/>
</dbReference>
<proteinExistence type="predicted"/>
<name>A0AAD8T0D6_LOLMU</name>
<evidence type="ECO:0000259" key="2">
    <source>
        <dbReference type="Pfam" id="PF12274"/>
    </source>
</evidence>
<evidence type="ECO:0000313" key="3">
    <source>
        <dbReference type="EMBL" id="KAK1667324.1"/>
    </source>
</evidence>
<gene>
    <name evidence="3" type="ORF">QYE76_055483</name>
</gene>
<dbReference type="Proteomes" id="UP001231189">
    <property type="component" value="Unassembled WGS sequence"/>
</dbReference>
<keyword evidence="4" id="KW-1185">Reference proteome</keyword>
<accession>A0AAD8T0D6</accession>
<protein>
    <recommendedName>
        <fullName evidence="2">DUF3615 domain-containing protein</fullName>
    </recommendedName>
</protein>
<dbReference type="EMBL" id="JAUUTY010000003">
    <property type="protein sequence ID" value="KAK1667324.1"/>
    <property type="molecule type" value="Genomic_DNA"/>
</dbReference>
<dbReference type="InterPro" id="IPR022059">
    <property type="entry name" value="DUF3615"/>
</dbReference>
<dbReference type="Pfam" id="PF12274">
    <property type="entry name" value="DUF3615"/>
    <property type="match status" value="1"/>
</dbReference>
<evidence type="ECO:0000256" key="1">
    <source>
        <dbReference type="SAM" id="MobiDB-lite"/>
    </source>
</evidence>